<dbReference type="PANTHER" id="PTHR48261">
    <property type="entry name" value="ACETYLGLUCOSAMINYLTRANSFERASE"/>
    <property type="match status" value="1"/>
</dbReference>
<dbReference type="Gene3D" id="3.90.550.10">
    <property type="entry name" value="Spore Coat Polysaccharide Biosynthesis Protein SpsA, Chain A"/>
    <property type="match status" value="1"/>
</dbReference>
<comment type="caution">
    <text evidence="7">The sequence shown here is derived from an EMBL/GenBank/DDBJ whole genome shotgun (WGS) entry which is preliminary data.</text>
</comment>
<dbReference type="STRING" id="67003.A0A1X0P085"/>
<evidence type="ECO:0000256" key="3">
    <source>
        <dbReference type="ARBA" id="ARBA00023136"/>
    </source>
</evidence>
<comment type="subcellular location">
    <subcellularLocation>
        <location evidence="1">Membrane</location>
    </subcellularLocation>
</comment>
<dbReference type="InterPro" id="IPR004263">
    <property type="entry name" value="Exostosin"/>
</dbReference>
<dbReference type="AlphaFoldDB" id="A0A1X0P085"/>
<dbReference type="RefSeq" id="XP_028883965.1">
    <property type="nucleotide sequence ID" value="XM_029024658.1"/>
</dbReference>
<dbReference type="GO" id="GO:0016757">
    <property type="term" value="F:glycosyltransferase activity"/>
    <property type="evidence" value="ECO:0007669"/>
    <property type="project" value="InterPro"/>
</dbReference>
<evidence type="ECO:0000256" key="2">
    <source>
        <dbReference type="ARBA" id="ARBA00022679"/>
    </source>
</evidence>
<sequence>MLNRRIQFRRQNTLRHLKLLLLVLVVVFQIFFIFWYRRVDDNNNDNDNTMILKPVKENHQMSLIAEKSELVENALTVVLMSYPLTRRMHRLIQILNRILYEWPKDEHLIHEVILVWNGPEETIPLELRELQRLYETETKKRNDVLNQAPLLRFLPQKENSLTNRWLIAPFIHTEAVLNMDDDIDIPYSTIKCIFAVWQRSPFSLVAVDVRAVVECTTITPMCGRFGPFGYAARERLEGNKTKFAYNIALPRALISSRIYYKAFAESYQRVVHVASYNTSSGPLPAREDSLERIVRELLCDDIAFNYAAANASVYTWWDDGNGPVHRRQSKAAALFVTGAVKSFPEFSGAGALTSQKGMKLRRRLCVNRLAMLFSQDGGQTPFRLERQTWQGGCSVRE</sequence>
<reference evidence="7 8" key="1">
    <citation type="submission" date="2017-03" db="EMBL/GenBank/DDBJ databases">
        <title>An alternative strategy for trypanosome survival in the mammalian bloodstream revealed through genome and transcriptome analysis of the ubiquitous bovine parasite Trypanosoma (Megatrypanum) theileri.</title>
        <authorList>
            <person name="Kelly S."/>
            <person name="Ivens A."/>
            <person name="Mott A."/>
            <person name="O'Neill E."/>
            <person name="Emms D."/>
            <person name="Macleod O."/>
            <person name="Voorheis P."/>
            <person name="Matthews J."/>
            <person name="Matthews K."/>
            <person name="Carrington M."/>
        </authorList>
    </citation>
    <scope>NUCLEOTIDE SEQUENCE [LARGE SCALE GENOMIC DNA]</scope>
    <source>
        <strain evidence="7">Edinburgh</strain>
    </source>
</reference>
<feature type="transmembrane region" description="Helical" evidence="5">
    <location>
        <begin position="20"/>
        <end position="36"/>
    </location>
</feature>
<dbReference type="OrthoDB" id="5954868at2759"/>
<keyword evidence="4" id="KW-1015">Disulfide bond</keyword>
<keyword evidence="5" id="KW-1133">Transmembrane helix</keyword>
<dbReference type="InterPro" id="IPR029044">
    <property type="entry name" value="Nucleotide-diphossugar_trans"/>
</dbReference>
<protein>
    <submittedName>
        <fullName evidence="7">Putative glycosyltransferase family 64</fullName>
    </submittedName>
</protein>
<dbReference type="GeneID" id="39984438"/>
<dbReference type="PANTHER" id="PTHR48261:SF2">
    <property type="entry name" value="ACETYLGLUCOSAMINYLTRANSFERASE"/>
    <property type="match status" value="1"/>
</dbReference>
<name>A0A1X0P085_9TRYP</name>
<keyword evidence="3 5" id="KW-0472">Membrane</keyword>
<gene>
    <name evidence="7" type="ORF">TM35_000101670</name>
</gene>
<organism evidence="7 8">
    <name type="scientific">Trypanosoma theileri</name>
    <dbReference type="NCBI Taxonomy" id="67003"/>
    <lineage>
        <taxon>Eukaryota</taxon>
        <taxon>Discoba</taxon>
        <taxon>Euglenozoa</taxon>
        <taxon>Kinetoplastea</taxon>
        <taxon>Metakinetoplastina</taxon>
        <taxon>Trypanosomatida</taxon>
        <taxon>Trypanosomatidae</taxon>
        <taxon>Trypanosoma</taxon>
    </lineage>
</organism>
<evidence type="ECO:0000313" key="7">
    <source>
        <dbReference type="EMBL" id="ORC89899.1"/>
    </source>
</evidence>
<keyword evidence="8" id="KW-1185">Reference proteome</keyword>
<dbReference type="Proteomes" id="UP000192257">
    <property type="component" value="Unassembled WGS sequence"/>
</dbReference>
<dbReference type="Pfam" id="PF09258">
    <property type="entry name" value="Glyco_transf_64"/>
    <property type="match status" value="1"/>
</dbReference>
<accession>A0A1X0P085</accession>
<evidence type="ECO:0000313" key="8">
    <source>
        <dbReference type="Proteomes" id="UP000192257"/>
    </source>
</evidence>
<dbReference type="EMBL" id="NBCO01000010">
    <property type="protein sequence ID" value="ORC89899.1"/>
    <property type="molecule type" value="Genomic_DNA"/>
</dbReference>
<dbReference type="GO" id="GO:0016020">
    <property type="term" value="C:membrane"/>
    <property type="evidence" value="ECO:0007669"/>
    <property type="project" value="UniProtKB-SubCell"/>
</dbReference>
<keyword evidence="5" id="KW-0812">Transmembrane</keyword>
<proteinExistence type="predicted"/>
<keyword evidence="2 7" id="KW-0808">Transferase</keyword>
<feature type="domain" description="Glycosyl transferase 64" evidence="6">
    <location>
        <begin position="76"/>
        <end position="311"/>
    </location>
</feature>
<evidence type="ECO:0000256" key="1">
    <source>
        <dbReference type="ARBA" id="ARBA00004370"/>
    </source>
</evidence>
<evidence type="ECO:0000256" key="4">
    <source>
        <dbReference type="ARBA" id="ARBA00023157"/>
    </source>
</evidence>
<dbReference type="InterPro" id="IPR015338">
    <property type="entry name" value="GT64_dom"/>
</dbReference>
<evidence type="ECO:0000256" key="5">
    <source>
        <dbReference type="SAM" id="Phobius"/>
    </source>
</evidence>
<evidence type="ECO:0000259" key="6">
    <source>
        <dbReference type="Pfam" id="PF09258"/>
    </source>
</evidence>
<dbReference type="VEuPathDB" id="TriTrypDB:TM35_000101670"/>